<feature type="transmembrane region" description="Helical" evidence="1">
    <location>
        <begin position="233"/>
        <end position="255"/>
    </location>
</feature>
<feature type="transmembrane region" description="Helical" evidence="1">
    <location>
        <begin position="308"/>
        <end position="331"/>
    </location>
</feature>
<sequence>MTRATSRPTFAERVAAATAADRDRFIDAVRAGSLLVVVLGHWLMATVTVDAGRVEGGNALTAVPALQPATWVLQVMPLFFIAGGFSNLTVWHGLRRRGAGYPTYLQGRLVRLLRPTLVFVLFWQLALPVAAALGLPQDRLDLIGLLLGQPLWFLGVYVATTALAPAMLRWHERSAAPPLLVLAVGAVVVDWFRFWRGMENVGYLNLALVWLFAQQLGFWYAEGRFASWRRAALWAVVGGCIVALTLLTTLGPYPVSMVGLPGETSNMTPPTVCLLVLAVGQLAAALLLRRRLTSALQRPRAWAAVVRFGAMAMTVYLWHLSVLVLAYFALISAGVTPPAAGTGLWWATRPFWLLGLAAVTTALATALAPLERGRAPRRPAPVPVGVAPGRAPGIPGPAWPTVVAGLGGSLASFGLLGYVASGLAPAAFASSTLLFVPVDPVTNTVCVVLGLALTTLASRQRRPVT</sequence>
<proteinExistence type="predicted"/>
<dbReference type="OrthoDB" id="8206682at2"/>
<feature type="transmembrane region" description="Helical" evidence="1">
    <location>
        <begin position="175"/>
        <end position="195"/>
    </location>
</feature>
<feature type="transmembrane region" description="Helical" evidence="1">
    <location>
        <begin position="441"/>
        <end position="458"/>
    </location>
</feature>
<protein>
    <submittedName>
        <fullName evidence="3">Fucose 4-O-acetylase-like acetyltransferase</fullName>
    </submittedName>
</protein>
<dbReference type="Pfam" id="PF01757">
    <property type="entry name" value="Acyl_transf_3"/>
    <property type="match status" value="1"/>
</dbReference>
<keyword evidence="1" id="KW-0472">Membrane</keyword>
<evidence type="ECO:0000259" key="2">
    <source>
        <dbReference type="Pfam" id="PF01757"/>
    </source>
</evidence>
<keyword evidence="1" id="KW-0812">Transmembrane</keyword>
<feature type="transmembrane region" description="Helical" evidence="1">
    <location>
        <begin position="112"/>
        <end position="131"/>
    </location>
</feature>
<accession>A0A542ZFI8</accession>
<feature type="transmembrane region" description="Helical" evidence="1">
    <location>
        <begin position="31"/>
        <end position="49"/>
    </location>
</feature>
<feature type="transmembrane region" description="Helical" evidence="1">
    <location>
        <begin position="267"/>
        <end position="288"/>
    </location>
</feature>
<keyword evidence="3" id="KW-0808">Transferase</keyword>
<dbReference type="EMBL" id="VFOQ01000001">
    <property type="protein sequence ID" value="TQL59094.1"/>
    <property type="molecule type" value="Genomic_DNA"/>
</dbReference>
<evidence type="ECO:0000313" key="3">
    <source>
        <dbReference type="EMBL" id="TQL59094.1"/>
    </source>
</evidence>
<feature type="transmembrane region" description="Helical" evidence="1">
    <location>
        <begin position="69"/>
        <end position="91"/>
    </location>
</feature>
<feature type="transmembrane region" description="Helical" evidence="1">
    <location>
        <begin position="201"/>
        <end position="221"/>
    </location>
</feature>
<comment type="caution">
    <text evidence="3">The sequence shown here is derived from an EMBL/GenBank/DDBJ whole genome shotgun (WGS) entry which is preliminary data.</text>
</comment>
<organism evidence="3 4">
    <name type="scientific">Oryzihumus leptocrescens</name>
    <dbReference type="NCBI Taxonomy" id="297536"/>
    <lineage>
        <taxon>Bacteria</taxon>
        <taxon>Bacillati</taxon>
        <taxon>Actinomycetota</taxon>
        <taxon>Actinomycetes</taxon>
        <taxon>Micrococcales</taxon>
        <taxon>Intrasporangiaceae</taxon>
        <taxon>Oryzihumus</taxon>
    </lineage>
</organism>
<feature type="transmembrane region" description="Helical" evidence="1">
    <location>
        <begin position="351"/>
        <end position="370"/>
    </location>
</feature>
<dbReference type="Proteomes" id="UP000319514">
    <property type="component" value="Unassembled WGS sequence"/>
</dbReference>
<keyword evidence="1" id="KW-1133">Transmembrane helix</keyword>
<name>A0A542ZFI8_9MICO</name>
<dbReference type="InterPro" id="IPR002656">
    <property type="entry name" value="Acyl_transf_3_dom"/>
</dbReference>
<gene>
    <name evidence="3" type="ORF">FB474_0441</name>
</gene>
<feature type="transmembrane region" description="Helical" evidence="1">
    <location>
        <begin position="151"/>
        <end position="168"/>
    </location>
</feature>
<reference evidence="3 4" key="1">
    <citation type="submission" date="2019-06" db="EMBL/GenBank/DDBJ databases">
        <title>Sequencing the genomes of 1000 actinobacteria strains.</title>
        <authorList>
            <person name="Klenk H.-P."/>
        </authorList>
    </citation>
    <scope>NUCLEOTIDE SEQUENCE [LARGE SCALE GENOMIC DNA]</scope>
    <source>
        <strain evidence="3 4">DSM 18082</strain>
    </source>
</reference>
<dbReference type="RefSeq" id="WP_141787158.1">
    <property type="nucleotide sequence ID" value="NZ_BAAAKX010000009.1"/>
</dbReference>
<dbReference type="GO" id="GO:0016747">
    <property type="term" value="F:acyltransferase activity, transferring groups other than amino-acyl groups"/>
    <property type="evidence" value="ECO:0007669"/>
    <property type="project" value="InterPro"/>
</dbReference>
<evidence type="ECO:0000313" key="4">
    <source>
        <dbReference type="Proteomes" id="UP000319514"/>
    </source>
</evidence>
<keyword evidence="4" id="KW-1185">Reference proteome</keyword>
<dbReference type="AlphaFoldDB" id="A0A542ZFI8"/>
<evidence type="ECO:0000256" key="1">
    <source>
        <dbReference type="SAM" id="Phobius"/>
    </source>
</evidence>
<feature type="domain" description="Acyltransferase 3" evidence="2">
    <location>
        <begin position="24"/>
        <end position="364"/>
    </location>
</feature>